<dbReference type="Proteomes" id="UP000694308">
    <property type="component" value="Unassembled WGS sequence"/>
</dbReference>
<keyword evidence="2" id="KW-1185">Reference proteome</keyword>
<dbReference type="EMBL" id="JAEEGC010000025">
    <property type="protein sequence ID" value="MBV7272430.1"/>
    <property type="molecule type" value="Genomic_DNA"/>
</dbReference>
<comment type="caution">
    <text evidence="1">The sequence shown here is derived from an EMBL/GenBank/DDBJ whole genome shotgun (WGS) entry which is preliminary data.</text>
</comment>
<dbReference type="RefSeq" id="WP_218319466.1">
    <property type="nucleotide sequence ID" value="NZ_JAEEGC010000025.1"/>
</dbReference>
<evidence type="ECO:0000313" key="1">
    <source>
        <dbReference type="EMBL" id="MBV7272430.1"/>
    </source>
</evidence>
<reference evidence="1" key="1">
    <citation type="submission" date="2020-12" db="EMBL/GenBank/DDBJ databases">
        <title>Clostridium thailandense sp. nov., a novel acetogenic bacterium isolated from peat land soil in Thailand.</title>
        <authorList>
            <person name="Chaikitkaew S."/>
            <person name="Birkeland N.K."/>
        </authorList>
    </citation>
    <scope>NUCLEOTIDE SEQUENCE</scope>
    <source>
        <strain evidence="1">PL3</strain>
    </source>
</reference>
<organism evidence="1 2">
    <name type="scientific">Clostridium thailandense</name>
    <dbReference type="NCBI Taxonomy" id="2794346"/>
    <lineage>
        <taxon>Bacteria</taxon>
        <taxon>Bacillati</taxon>
        <taxon>Bacillota</taxon>
        <taxon>Clostridia</taxon>
        <taxon>Eubacteriales</taxon>
        <taxon>Clostridiaceae</taxon>
        <taxon>Clostridium</taxon>
    </lineage>
</organism>
<dbReference type="AlphaFoldDB" id="A0A949THN6"/>
<sequence length="88" mass="10186">MSEEKNVNIGPENAKKLADHELDQIVGGSIYERTDLGEDGHYYTSGCDYHMPNGWCSHYLRDPKKEPYILGDYKYYCIACQHLVKTRL</sequence>
<gene>
    <name evidence="1" type="ORF">I6U48_05810</name>
</gene>
<proteinExistence type="predicted"/>
<protein>
    <submittedName>
        <fullName evidence="1">Uncharacterized protein</fullName>
    </submittedName>
</protein>
<name>A0A949THN6_9CLOT</name>
<accession>A0A949THN6</accession>
<evidence type="ECO:0000313" key="2">
    <source>
        <dbReference type="Proteomes" id="UP000694308"/>
    </source>
</evidence>